<dbReference type="Proteomes" id="UP000316621">
    <property type="component" value="Chromosome 3"/>
</dbReference>
<sequence length="66" mass="6999">MSGAILLTRWYDNKSKRHGDNDDNDSGYDYAPAASMEGSVTAVVSMDEGDDSDDGDDGGYDYAPAA</sequence>
<accession>A0A4Y7J1K0</accession>
<feature type="region of interest" description="Disordered" evidence="1">
    <location>
        <begin position="12"/>
        <end position="66"/>
    </location>
</feature>
<dbReference type="Gramene" id="RZC53628">
    <property type="protein sequence ID" value="RZC53628"/>
    <property type="gene ID" value="C5167_012480"/>
</dbReference>
<dbReference type="EMBL" id="CM010717">
    <property type="protein sequence ID" value="RZC53628.1"/>
    <property type="molecule type" value="Genomic_DNA"/>
</dbReference>
<name>A0A4Y7J1K0_PAPSO</name>
<protein>
    <submittedName>
        <fullName evidence="2">Uncharacterized protein</fullName>
    </submittedName>
</protein>
<feature type="compositionally biased region" description="Acidic residues" evidence="1">
    <location>
        <begin position="47"/>
        <end position="59"/>
    </location>
</feature>
<proteinExistence type="predicted"/>
<evidence type="ECO:0000313" key="3">
    <source>
        <dbReference type="Proteomes" id="UP000316621"/>
    </source>
</evidence>
<gene>
    <name evidence="2" type="ORF">C5167_012480</name>
</gene>
<feature type="compositionally biased region" description="Basic and acidic residues" evidence="1">
    <location>
        <begin position="12"/>
        <end position="21"/>
    </location>
</feature>
<evidence type="ECO:0000313" key="2">
    <source>
        <dbReference type="EMBL" id="RZC53628.1"/>
    </source>
</evidence>
<organism evidence="2 3">
    <name type="scientific">Papaver somniferum</name>
    <name type="common">Opium poppy</name>
    <dbReference type="NCBI Taxonomy" id="3469"/>
    <lineage>
        <taxon>Eukaryota</taxon>
        <taxon>Viridiplantae</taxon>
        <taxon>Streptophyta</taxon>
        <taxon>Embryophyta</taxon>
        <taxon>Tracheophyta</taxon>
        <taxon>Spermatophyta</taxon>
        <taxon>Magnoliopsida</taxon>
        <taxon>Ranunculales</taxon>
        <taxon>Papaveraceae</taxon>
        <taxon>Papaveroideae</taxon>
        <taxon>Papaver</taxon>
    </lineage>
</organism>
<keyword evidence="3" id="KW-1185">Reference proteome</keyword>
<reference evidence="2 3" key="1">
    <citation type="journal article" date="2018" name="Science">
        <title>The opium poppy genome and morphinan production.</title>
        <authorList>
            <person name="Guo L."/>
            <person name="Winzer T."/>
            <person name="Yang X."/>
            <person name="Li Y."/>
            <person name="Ning Z."/>
            <person name="He Z."/>
            <person name="Teodor R."/>
            <person name="Lu Y."/>
            <person name="Bowser T.A."/>
            <person name="Graham I.A."/>
            <person name="Ye K."/>
        </authorList>
    </citation>
    <scope>NUCLEOTIDE SEQUENCE [LARGE SCALE GENOMIC DNA]</scope>
    <source>
        <strain evidence="3">cv. HN1</strain>
        <tissue evidence="2">Leaves</tissue>
    </source>
</reference>
<dbReference type="OMA" id="SWCKKHV"/>
<dbReference type="AlphaFoldDB" id="A0A4Y7J1K0"/>
<evidence type="ECO:0000256" key="1">
    <source>
        <dbReference type="SAM" id="MobiDB-lite"/>
    </source>
</evidence>